<evidence type="ECO:0000256" key="10">
    <source>
        <dbReference type="ARBA" id="ARBA00022723"/>
    </source>
</evidence>
<keyword evidence="14 21" id="KW-0067">ATP-binding</keyword>
<sequence length="535" mass="62275">MTTTNKLTEDELFCDVEDEFDFSPLNINPSSNIGEAESSTSDYDEDDDGFDNFYEDRNKARKNTGDSNVNVQQSSNKMNSYQPNEQLFRKYLNKINVEKYEGPSNLPQSAKNVLIENQKRLENERIRTKDKKDRATAEQVMDLRTRMILFKLLNRNLISEINGCISTGKEANVYHATSDKGEDFAIKVYKTSILIFKDRDKYVSGEFRFRHGYCRHNPRKMVRTWAEKEMRNLIRLYNNGVNVPKPILLRSHVLIMGFIGIDGWPAPLLKDANLEQSESREVYREIVIMMWKMYNKCHLVHGDLSEFNILYLNGQVYIIDVSQSVEHDHPHALELLRKDCTNITAFFRKQEVAVMTIKQLFDFITDPSINERNMEECLEKLAEIAAKRTLEEISAQEQVEEEVFKNAYIPKRLIEVVDYERDINKAKAGESVELVYKTLIGLKADLSGTVEKPQILDEMKNEEEIEESNEESNGSESSDSEDSRSKFINSARPKNETLEEKKARKKNMKEEKAKKRETKIKKHVKKRKEKISKKK</sequence>
<keyword evidence="8 21" id="KW-0723">Serine/threonine-protein kinase</keyword>
<dbReference type="GO" id="GO:0016887">
    <property type="term" value="F:ATP hydrolysis activity"/>
    <property type="evidence" value="ECO:0007669"/>
    <property type="project" value="RHEA"/>
</dbReference>
<dbReference type="GO" id="GO:0046872">
    <property type="term" value="F:metal ion binding"/>
    <property type="evidence" value="ECO:0007669"/>
    <property type="project" value="UniProtKB-KW"/>
</dbReference>
<comment type="subcellular location">
    <subcellularLocation>
        <location evidence="2">Cytoplasm</location>
    </subcellularLocation>
</comment>
<evidence type="ECO:0000256" key="16">
    <source>
        <dbReference type="ARBA" id="ARBA00047899"/>
    </source>
</evidence>
<feature type="compositionally biased region" description="Basic and acidic residues" evidence="26">
    <location>
        <begin position="493"/>
        <end position="514"/>
    </location>
</feature>
<feature type="compositionally biased region" description="Basic residues" evidence="26">
    <location>
        <begin position="515"/>
        <end position="535"/>
    </location>
</feature>
<dbReference type="GO" id="GO:0004674">
    <property type="term" value="F:protein serine/threonine kinase activity"/>
    <property type="evidence" value="ECO:0007669"/>
    <property type="project" value="UniProtKB-KW"/>
</dbReference>
<reference evidence="29" key="1">
    <citation type="submission" date="2025-08" db="UniProtKB">
        <authorList>
            <consortium name="RefSeq"/>
        </authorList>
    </citation>
    <scope>IDENTIFICATION</scope>
    <source>
        <tissue evidence="29">Entire body</tissue>
    </source>
</reference>
<organism evidence="28 29">
    <name type="scientific">Agrilus planipennis</name>
    <name type="common">Emerald ash borer</name>
    <name type="synonym">Agrilus marcopoli</name>
    <dbReference type="NCBI Taxonomy" id="224129"/>
    <lineage>
        <taxon>Eukaryota</taxon>
        <taxon>Metazoa</taxon>
        <taxon>Ecdysozoa</taxon>
        <taxon>Arthropoda</taxon>
        <taxon>Hexapoda</taxon>
        <taxon>Insecta</taxon>
        <taxon>Pterygota</taxon>
        <taxon>Neoptera</taxon>
        <taxon>Endopterygota</taxon>
        <taxon>Coleoptera</taxon>
        <taxon>Polyphaga</taxon>
        <taxon>Elateriformia</taxon>
        <taxon>Buprestoidea</taxon>
        <taxon>Buprestidae</taxon>
        <taxon>Agrilinae</taxon>
        <taxon>Agrilus</taxon>
    </lineage>
</organism>
<evidence type="ECO:0000256" key="3">
    <source>
        <dbReference type="ARBA" id="ARBA00009196"/>
    </source>
</evidence>
<keyword evidence="25" id="KW-0175">Coiled coil</keyword>
<accession>A0A1W4XSS8</accession>
<evidence type="ECO:0000256" key="18">
    <source>
        <dbReference type="ARBA" id="ARBA00049360"/>
    </source>
</evidence>
<keyword evidence="10" id="KW-0479">Metal-binding</keyword>
<dbReference type="Pfam" id="PF01163">
    <property type="entry name" value="RIO1"/>
    <property type="match status" value="1"/>
</dbReference>
<comment type="cofactor">
    <cofactor evidence="1 24">
        <name>Mg(2+)</name>
        <dbReference type="ChEBI" id="CHEBI:18420"/>
    </cofactor>
</comment>
<evidence type="ECO:0000313" key="29">
    <source>
        <dbReference type="RefSeq" id="XP_018335842.1"/>
    </source>
</evidence>
<feature type="region of interest" description="Disordered" evidence="26">
    <location>
        <begin position="453"/>
        <end position="535"/>
    </location>
</feature>
<keyword evidence="6" id="KW-0963">Cytoplasm</keyword>
<comment type="function">
    <text evidence="19">Involved in the final steps of cytoplasmic maturation of the 40S ribosomal subunit. Involved in processing of 18S-E pre-rRNA to the mature 18S rRNA. Required for the recycling of NOB1 and PNO1 from the late 40S precursor. The association with the very late 40S subunit intermediate may involve a translation-like checkpoint point cycle preceeding the binding to the 60S ribosomal subunit. Despite the protein kinase domain is proposed to act predominantly as an ATPase. The catalytic activity regulates its dynamic association with the 40S subunit. In addition to its role in ribosomal biogenesis acts as an adapter protein by recruiting NCL/nucleolin the to PRMT5 complex for its symmetrical methylation.</text>
</comment>
<evidence type="ECO:0000256" key="9">
    <source>
        <dbReference type="ARBA" id="ARBA00022679"/>
    </source>
</evidence>
<feature type="binding site" evidence="23">
    <location>
        <position position="259"/>
    </location>
    <ligand>
        <name>ATP</name>
        <dbReference type="ChEBI" id="CHEBI:30616"/>
    </ligand>
</feature>
<keyword evidence="13" id="KW-0378">Hydrolase</keyword>
<feature type="binding site" evidence="23">
    <location>
        <position position="187"/>
    </location>
    <ligand>
        <name>ATP</name>
        <dbReference type="ChEBI" id="CHEBI:30616"/>
    </ligand>
</feature>
<dbReference type="GeneID" id="108744497"/>
<keyword evidence="7" id="KW-0690">Ribosome biogenesis</keyword>
<comment type="catalytic activity">
    <reaction evidence="18">
        <text>ATP + H2O = ADP + phosphate + H(+)</text>
        <dbReference type="Rhea" id="RHEA:13065"/>
        <dbReference type="ChEBI" id="CHEBI:15377"/>
        <dbReference type="ChEBI" id="CHEBI:15378"/>
        <dbReference type="ChEBI" id="CHEBI:30616"/>
        <dbReference type="ChEBI" id="CHEBI:43474"/>
        <dbReference type="ChEBI" id="CHEBI:456216"/>
    </reaction>
</comment>
<feature type="binding site" evidence="24">
    <location>
        <position position="320"/>
    </location>
    <ligand>
        <name>Mg(2+)</name>
        <dbReference type="ChEBI" id="CHEBI:18420"/>
    </ligand>
</feature>
<comment type="similarity">
    <text evidence="3 21">Belongs to the protein kinase superfamily. RIO-type Ser/Thr kinase family.</text>
</comment>
<evidence type="ECO:0000256" key="23">
    <source>
        <dbReference type="PIRSR" id="PIRSR038147-2"/>
    </source>
</evidence>
<keyword evidence="12 21" id="KW-0418">Kinase</keyword>
<dbReference type="InterPro" id="IPR011009">
    <property type="entry name" value="Kinase-like_dom_sf"/>
</dbReference>
<keyword evidence="9 21" id="KW-0808">Transferase</keyword>
<dbReference type="GO" id="GO:0005524">
    <property type="term" value="F:ATP binding"/>
    <property type="evidence" value="ECO:0007669"/>
    <property type="project" value="UniProtKB-KW"/>
</dbReference>
<comment type="catalytic activity">
    <reaction evidence="16 21">
        <text>L-threonyl-[protein] + ATP = O-phospho-L-threonyl-[protein] + ADP + H(+)</text>
        <dbReference type="Rhea" id="RHEA:46608"/>
        <dbReference type="Rhea" id="RHEA-COMP:11060"/>
        <dbReference type="Rhea" id="RHEA-COMP:11605"/>
        <dbReference type="ChEBI" id="CHEBI:15378"/>
        <dbReference type="ChEBI" id="CHEBI:30013"/>
        <dbReference type="ChEBI" id="CHEBI:30616"/>
        <dbReference type="ChEBI" id="CHEBI:61977"/>
        <dbReference type="ChEBI" id="CHEBI:456216"/>
        <dbReference type="EC" id="2.7.11.1"/>
    </reaction>
</comment>
<dbReference type="Gene3D" id="1.10.510.10">
    <property type="entry name" value="Transferase(Phosphotransferase) domain 1"/>
    <property type="match status" value="1"/>
</dbReference>
<evidence type="ECO:0000256" key="7">
    <source>
        <dbReference type="ARBA" id="ARBA00022517"/>
    </source>
</evidence>
<dbReference type="FunCoup" id="A0A1W4XSS8">
    <property type="interactions" value="1997"/>
</dbReference>
<evidence type="ECO:0000256" key="11">
    <source>
        <dbReference type="ARBA" id="ARBA00022741"/>
    </source>
</evidence>
<evidence type="ECO:0000256" key="14">
    <source>
        <dbReference type="ARBA" id="ARBA00022840"/>
    </source>
</evidence>
<feature type="domain" description="RIO kinase" evidence="27">
    <location>
        <begin position="130"/>
        <end position="366"/>
    </location>
</feature>
<dbReference type="PROSITE" id="PS01245">
    <property type="entry name" value="RIO1"/>
    <property type="match status" value="1"/>
</dbReference>
<evidence type="ECO:0000256" key="2">
    <source>
        <dbReference type="ARBA" id="ARBA00004496"/>
    </source>
</evidence>
<keyword evidence="15" id="KW-0460">Magnesium</keyword>
<feature type="binding site" evidence="23">
    <location>
        <position position="257"/>
    </location>
    <ligand>
        <name>ATP</name>
        <dbReference type="ChEBI" id="CHEBI:30616"/>
    </ligand>
</feature>
<evidence type="ECO:0000256" key="6">
    <source>
        <dbReference type="ARBA" id="ARBA00022490"/>
    </source>
</evidence>
<dbReference type="InParanoid" id="A0A1W4XSS8"/>
<evidence type="ECO:0000256" key="1">
    <source>
        <dbReference type="ARBA" id="ARBA00001946"/>
    </source>
</evidence>
<name>A0A1W4XSS8_AGRPL</name>
<evidence type="ECO:0000256" key="8">
    <source>
        <dbReference type="ARBA" id="ARBA00022527"/>
    </source>
</evidence>
<dbReference type="KEGG" id="apln:108744497"/>
<evidence type="ECO:0000256" key="15">
    <source>
        <dbReference type="ARBA" id="ARBA00022842"/>
    </source>
</evidence>
<keyword evidence="11 21" id="KW-0547">Nucleotide-binding</keyword>
<evidence type="ECO:0000256" key="4">
    <source>
        <dbReference type="ARBA" id="ARBA00012513"/>
    </source>
</evidence>
<dbReference type="GO" id="GO:0042254">
    <property type="term" value="P:ribosome biogenesis"/>
    <property type="evidence" value="ECO:0007669"/>
    <property type="project" value="UniProtKB-KW"/>
</dbReference>
<dbReference type="STRING" id="224129.A0A1W4XSS8"/>
<dbReference type="RefSeq" id="XP_018335842.1">
    <property type="nucleotide sequence ID" value="XM_018480340.2"/>
</dbReference>
<dbReference type="CDD" id="cd05147">
    <property type="entry name" value="RIO1_euk"/>
    <property type="match status" value="1"/>
</dbReference>
<dbReference type="InterPro" id="IPR051272">
    <property type="entry name" value="RIO-type_Ser/Thr_kinase"/>
</dbReference>
<dbReference type="PANTHER" id="PTHR45723">
    <property type="entry name" value="SERINE/THREONINE-PROTEIN KINASE RIO1"/>
    <property type="match status" value="1"/>
</dbReference>
<evidence type="ECO:0000313" key="28">
    <source>
        <dbReference type="Proteomes" id="UP000192223"/>
    </source>
</evidence>
<comment type="subunit">
    <text evidence="20">Associates with the precursor of the 40S ribosome subunit. Interacts (via its N-terminus) with PRMT5 (via its N-terminus). Interacts with WDR77. Found in a PRMT5 complex composed of PRMT5, WDR77 and RIOK1. Interacts (via its C-terminus) with NCL; this interaction targets NCL for PRTM5 methylation.</text>
</comment>
<gene>
    <name evidence="29" type="primary">LOC108744497</name>
</gene>
<dbReference type="SUPFAM" id="SSF56112">
    <property type="entry name" value="Protein kinase-like (PK-like)"/>
    <property type="match status" value="1"/>
</dbReference>
<feature type="region of interest" description="Disordered" evidence="26">
    <location>
        <begin position="23"/>
        <end position="81"/>
    </location>
</feature>
<dbReference type="GO" id="GO:0005737">
    <property type="term" value="C:cytoplasm"/>
    <property type="evidence" value="ECO:0007669"/>
    <property type="project" value="UniProtKB-SubCell"/>
</dbReference>
<evidence type="ECO:0000256" key="17">
    <source>
        <dbReference type="ARBA" id="ARBA00048679"/>
    </source>
</evidence>
<feature type="compositionally biased region" description="Polar residues" evidence="26">
    <location>
        <begin position="65"/>
        <end position="81"/>
    </location>
</feature>
<dbReference type="Proteomes" id="UP000192223">
    <property type="component" value="Unplaced"/>
</dbReference>
<dbReference type="InterPro" id="IPR000687">
    <property type="entry name" value="RIO_kinase"/>
</dbReference>
<dbReference type="AlphaFoldDB" id="A0A1W4XSS8"/>
<keyword evidence="28" id="KW-1185">Reference proteome</keyword>
<evidence type="ECO:0000256" key="5">
    <source>
        <dbReference type="ARBA" id="ARBA00016038"/>
    </source>
</evidence>
<dbReference type="FunFam" id="3.30.200.20:FF:000148">
    <property type="entry name" value="Serine/threonine-protein kinase RIO1"/>
    <property type="match status" value="1"/>
</dbReference>
<feature type="active site" description="Proton acceptor" evidence="22">
    <location>
        <position position="303"/>
    </location>
</feature>
<evidence type="ECO:0000259" key="27">
    <source>
        <dbReference type="SMART" id="SM00090"/>
    </source>
</evidence>
<dbReference type="InterPro" id="IPR017407">
    <property type="entry name" value="Ser/Thr_kinase_Rio1"/>
</dbReference>
<proteinExistence type="inferred from homology"/>
<dbReference type="OrthoDB" id="205248at2759"/>
<dbReference type="InterPro" id="IPR018934">
    <property type="entry name" value="RIO_dom"/>
</dbReference>
<feature type="compositionally biased region" description="Acidic residues" evidence="26">
    <location>
        <begin position="460"/>
        <end position="470"/>
    </location>
</feature>
<feature type="binding site" evidence="24">
    <location>
        <position position="308"/>
    </location>
    <ligand>
        <name>Mg(2+)</name>
        <dbReference type="ChEBI" id="CHEBI:18420"/>
    </ligand>
</feature>
<evidence type="ECO:0000256" key="24">
    <source>
        <dbReference type="PIRSR" id="PIRSR038147-3"/>
    </source>
</evidence>
<evidence type="ECO:0000256" key="13">
    <source>
        <dbReference type="ARBA" id="ARBA00022801"/>
    </source>
</evidence>
<dbReference type="GO" id="GO:0106310">
    <property type="term" value="F:protein serine kinase activity"/>
    <property type="evidence" value="ECO:0007669"/>
    <property type="project" value="RHEA"/>
</dbReference>
<evidence type="ECO:0000256" key="21">
    <source>
        <dbReference type="PIRNR" id="PIRNR038147"/>
    </source>
</evidence>
<evidence type="ECO:0000256" key="22">
    <source>
        <dbReference type="PIRSR" id="PIRSR038147-1"/>
    </source>
</evidence>
<comment type="catalytic activity">
    <reaction evidence="17 21">
        <text>L-seryl-[protein] + ATP = O-phospho-L-seryl-[protein] + ADP + H(+)</text>
        <dbReference type="Rhea" id="RHEA:17989"/>
        <dbReference type="Rhea" id="RHEA-COMP:9863"/>
        <dbReference type="Rhea" id="RHEA-COMP:11604"/>
        <dbReference type="ChEBI" id="CHEBI:15378"/>
        <dbReference type="ChEBI" id="CHEBI:29999"/>
        <dbReference type="ChEBI" id="CHEBI:30616"/>
        <dbReference type="ChEBI" id="CHEBI:83421"/>
        <dbReference type="ChEBI" id="CHEBI:456216"/>
        <dbReference type="EC" id="2.7.11.1"/>
    </reaction>
</comment>
<dbReference type="InterPro" id="IPR018935">
    <property type="entry name" value="RIO_kinase_CS"/>
</dbReference>
<protein>
    <recommendedName>
        <fullName evidence="5 21">Serine/threonine-protein kinase RIO1</fullName>
        <ecNumber evidence="4 21">2.7.11.1</ecNumber>
    </recommendedName>
</protein>
<evidence type="ECO:0000256" key="12">
    <source>
        <dbReference type="ARBA" id="ARBA00022777"/>
    </source>
</evidence>
<evidence type="ECO:0000256" key="26">
    <source>
        <dbReference type="SAM" id="MobiDB-lite"/>
    </source>
</evidence>
<evidence type="ECO:0000256" key="25">
    <source>
        <dbReference type="SAM" id="Coils"/>
    </source>
</evidence>
<dbReference type="FunFam" id="1.10.510.10:FF:000232">
    <property type="entry name" value="Serine/threonine-protein kinase RIO1"/>
    <property type="match status" value="1"/>
</dbReference>
<dbReference type="Gene3D" id="3.30.200.20">
    <property type="entry name" value="Phosphorylase Kinase, domain 1"/>
    <property type="match status" value="1"/>
</dbReference>
<evidence type="ECO:0000256" key="19">
    <source>
        <dbReference type="ARBA" id="ARBA00057025"/>
    </source>
</evidence>
<feature type="compositionally biased region" description="Polar residues" evidence="26">
    <location>
        <begin position="25"/>
        <end position="41"/>
    </location>
</feature>
<feature type="coiled-coil region" evidence="25">
    <location>
        <begin position="111"/>
        <end position="138"/>
    </location>
</feature>
<feature type="active site" description="4-aspartylphosphate intermediate" evidence="22">
    <location>
        <position position="320"/>
    </location>
</feature>
<dbReference type="PIRSF" id="PIRSF038147">
    <property type="entry name" value="Ser/Thr_PK_RIO1"/>
    <property type="match status" value="1"/>
</dbReference>
<dbReference type="SMART" id="SM00090">
    <property type="entry name" value="RIO"/>
    <property type="match status" value="1"/>
</dbReference>
<dbReference type="EC" id="2.7.11.1" evidence="4 21"/>
<dbReference type="CTD" id="83732"/>
<evidence type="ECO:0000256" key="20">
    <source>
        <dbReference type="ARBA" id="ARBA00063876"/>
    </source>
</evidence>